<dbReference type="Proteomes" id="UP000510886">
    <property type="component" value="Chromosome"/>
</dbReference>
<dbReference type="AlphaFoldDB" id="A0A7H9EKX4"/>
<feature type="transmembrane region" description="Helical" evidence="1">
    <location>
        <begin position="7"/>
        <end position="27"/>
    </location>
</feature>
<feature type="transmembrane region" description="Helical" evidence="1">
    <location>
        <begin position="47"/>
        <end position="71"/>
    </location>
</feature>
<name>A0A7H9EKX4_9LACO</name>
<keyword evidence="1" id="KW-0472">Membrane</keyword>
<dbReference type="KEGG" id="lsw:GTO87_06765"/>
<evidence type="ECO:0000256" key="1">
    <source>
        <dbReference type="SAM" id="Phobius"/>
    </source>
</evidence>
<proteinExistence type="predicted"/>
<keyword evidence="1" id="KW-0812">Transmembrane</keyword>
<keyword evidence="1" id="KW-1133">Transmembrane helix</keyword>
<protein>
    <submittedName>
        <fullName evidence="2">Uncharacterized protein</fullName>
    </submittedName>
</protein>
<sequence>MINKKQFKFSLCVGIFATIIYAIKLLFKHKSVFSPLMTLMLQTGYWYIIPVYLLVIFFLDSSICYLCLRVLNFGINILRERYE</sequence>
<accession>A0A7H9EKX4</accession>
<evidence type="ECO:0000313" key="2">
    <source>
        <dbReference type="EMBL" id="QLL78316.1"/>
    </source>
</evidence>
<dbReference type="EMBL" id="CP047418">
    <property type="protein sequence ID" value="QLL78316.1"/>
    <property type="molecule type" value="Genomic_DNA"/>
</dbReference>
<dbReference type="GeneID" id="89600087"/>
<reference evidence="2 3" key="1">
    <citation type="submission" date="2020-01" db="EMBL/GenBank/DDBJ databases">
        <title>Complete and circular genome sequences of six lactobacillus isolates from horses.</title>
        <authorList>
            <person name="Hassan H.M."/>
        </authorList>
    </citation>
    <scope>NUCLEOTIDE SEQUENCE [LARGE SCALE GENOMIC DNA]</scope>
    <source>
        <strain evidence="2 3">1A</strain>
    </source>
</reference>
<gene>
    <name evidence="2" type="ORF">GTO87_06765</name>
</gene>
<dbReference type="RefSeq" id="WP_009550728.1">
    <property type="nucleotide sequence ID" value="NZ_CAUWBC010000013.1"/>
</dbReference>
<evidence type="ECO:0000313" key="3">
    <source>
        <dbReference type="Proteomes" id="UP000510886"/>
    </source>
</evidence>
<organism evidence="2 3">
    <name type="scientific">Ligilactobacillus saerimneri</name>
    <dbReference type="NCBI Taxonomy" id="228229"/>
    <lineage>
        <taxon>Bacteria</taxon>
        <taxon>Bacillati</taxon>
        <taxon>Bacillota</taxon>
        <taxon>Bacilli</taxon>
        <taxon>Lactobacillales</taxon>
        <taxon>Lactobacillaceae</taxon>
        <taxon>Ligilactobacillus</taxon>
    </lineage>
</organism>